<accession>A0A0F6WFK7</accession>
<organism evidence="1">
    <name type="scientific">Micrococcus sp. MG-2010-D12</name>
    <dbReference type="NCBI Taxonomy" id="936902"/>
    <lineage>
        <taxon>Bacteria</taxon>
        <taxon>Bacillati</taxon>
        <taxon>Actinomycetota</taxon>
        <taxon>Actinomycetes</taxon>
        <taxon>Micrococcales</taxon>
        <taxon>Micrococcaceae</taxon>
        <taxon>Micrococcus</taxon>
    </lineage>
</organism>
<dbReference type="EMBL" id="KR152226">
    <property type="protein sequence ID" value="AKF15850.1"/>
    <property type="molecule type" value="Genomic_DNA"/>
</dbReference>
<sequence>MFTITIHHLDGPSGLQRHVGYVHVDGEDVQIHDPEGHLDLELPTPAVDDLGRGERRRATYAQDPVVWAYNLPALLRGPYVLAQRHDQTPDWVEQLLEQPQAPAASSPGSAELIAQLIAGSSAAKEAAAEPA</sequence>
<gene>
    <name evidence="1" type="ORF">pJD12_740</name>
</gene>
<dbReference type="RefSeq" id="WP_173233049.1">
    <property type="nucleotide sequence ID" value="NZ_KR152226.1"/>
</dbReference>
<dbReference type="AlphaFoldDB" id="A0A0F6WFK7"/>
<proteinExistence type="predicted"/>
<protein>
    <submittedName>
        <fullName evidence="1">Uncharacterized protein</fullName>
    </submittedName>
</protein>
<name>A0A0F6WFK7_9MICC</name>
<keyword evidence="1" id="KW-0614">Plasmid</keyword>
<evidence type="ECO:0000313" key="1">
    <source>
        <dbReference type="EMBL" id="AKF15850.1"/>
    </source>
</evidence>
<reference evidence="1" key="1">
    <citation type="journal article" date="2015" name="Genome Announc.">
        <title>Complete Genome Sequence of the Linear Plasmid pJD12 Hosted by Micrococcus sp. D12, Isolated from a High-Altitude Volcanic Lake in Argentina.</title>
        <authorList>
            <person name="Dib J.R."/>
            <person name="Angelov A."/>
            <person name="Liebl W."/>
            <person name="Dobber J."/>
            <person name="Voget S."/>
            <person name="Schuldes J."/>
            <person name="Gorriti M."/>
            <person name="Farias M.E."/>
            <person name="Meinhardt F."/>
            <person name="Daniel R."/>
        </authorList>
    </citation>
    <scope>NUCLEOTIDE SEQUENCE</scope>
    <source>
        <strain evidence="1">MG-2010-D12</strain>
        <plasmid evidence="1">pJD12</plasmid>
    </source>
</reference>
<geneLocation type="plasmid" evidence="1">
    <name>pJD12</name>
</geneLocation>